<dbReference type="RefSeq" id="WP_264912206.1">
    <property type="nucleotide sequence ID" value="NZ_JAPDUL010000004.1"/>
</dbReference>
<dbReference type="PANTHER" id="PTHR22916">
    <property type="entry name" value="GLYCOSYLTRANSFERASE"/>
    <property type="match status" value="1"/>
</dbReference>
<proteinExistence type="predicted"/>
<sequence>MILSFIVPCYNVELYVEKCIDSLENQDIPKDDYEILAYDDESKDNTLCVLEKLAKKYPNIKVTSHKNKGLSGTRNRGIREAQGDFIWFIDSDDWIEECCLAQIVGRLTRDVDVLAFNGFIPEGGRAKKCKCFENSVADKATLFVTGFADAAQMFIFRREFLIVNNCFFKEGIKHEDTLFTPITLYKANFFIFYRESVYHFLKRAGSITTVKDLKRIYDLNDNMAYLSEYADTINNLVVKRGFLNHIAHHITEMLNYGIDNGPAGEMLIKQIMQEHPYYWQIMKNATDLKPRLIYWAVKLSPLPFITTYRLLTKLK</sequence>
<dbReference type="InterPro" id="IPR029044">
    <property type="entry name" value="Nucleotide-diphossugar_trans"/>
</dbReference>
<organism evidence="4 5">
    <name type="scientific">Segatella copri</name>
    <dbReference type="NCBI Taxonomy" id="165179"/>
    <lineage>
        <taxon>Bacteria</taxon>
        <taxon>Pseudomonadati</taxon>
        <taxon>Bacteroidota</taxon>
        <taxon>Bacteroidia</taxon>
        <taxon>Bacteroidales</taxon>
        <taxon>Prevotellaceae</taxon>
        <taxon>Segatella</taxon>
    </lineage>
</organism>
<protein>
    <submittedName>
        <fullName evidence="4">Glycosyltransferase</fullName>
    </submittedName>
</protein>
<name>A0AAW5V316_9BACT</name>
<feature type="domain" description="Glycosyltransferase 2-like" evidence="3">
    <location>
        <begin position="4"/>
        <end position="127"/>
    </location>
</feature>
<dbReference type="InterPro" id="IPR001173">
    <property type="entry name" value="Glyco_trans_2-like"/>
</dbReference>
<reference evidence="4" key="1">
    <citation type="submission" date="2022-11" db="EMBL/GenBank/DDBJ databases">
        <title>Genomic repertoires linked with pathogenic potency of arthritogenic Prevotella copri isolated from the gut of rheumatoid arthritis patients.</title>
        <authorList>
            <person name="Nii T."/>
            <person name="Maeda Y."/>
            <person name="Motooka D."/>
            <person name="Naito M."/>
            <person name="Matsumoto Y."/>
            <person name="Ogawa T."/>
            <person name="Oguro-Igashira E."/>
            <person name="Kishikawa T."/>
            <person name="Yamashita M."/>
            <person name="Koizumi S."/>
            <person name="Kurakawa T."/>
            <person name="Okumura R."/>
            <person name="Kayama H."/>
            <person name="Murakami M."/>
            <person name="Sakaguchi T."/>
            <person name="Das B."/>
            <person name="Nakamura S."/>
            <person name="Okada Y."/>
            <person name="Kumanogoh A."/>
            <person name="Takeda K."/>
        </authorList>
    </citation>
    <scope>NUCLEOTIDE SEQUENCE</scope>
    <source>
        <strain evidence="4">RA-N001-16</strain>
    </source>
</reference>
<dbReference type="AlphaFoldDB" id="A0AAW5V316"/>
<dbReference type="SUPFAM" id="SSF53448">
    <property type="entry name" value="Nucleotide-diphospho-sugar transferases"/>
    <property type="match status" value="1"/>
</dbReference>
<dbReference type="Gene3D" id="3.90.550.10">
    <property type="entry name" value="Spore Coat Polysaccharide Biosynthesis Protein SpsA, Chain A"/>
    <property type="match status" value="1"/>
</dbReference>
<keyword evidence="1" id="KW-0328">Glycosyltransferase</keyword>
<dbReference type="CDD" id="cd00761">
    <property type="entry name" value="Glyco_tranf_GTA_type"/>
    <property type="match status" value="1"/>
</dbReference>
<dbReference type="EMBL" id="JAPDUM010000003">
    <property type="protein sequence ID" value="MCW4166487.1"/>
    <property type="molecule type" value="Genomic_DNA"/>
</dbReference>
<comment type="caution">
    <text evidence="4">The sequence shown here is derived from an EMBL/GenBank/DDBJ whole genome shotgun (WGS) entry which is preliminary data.</text>
</comment>
<evidence type="ECO:0000259" key="3">
    <source>
        <dbReference type="Pfam" id="PF00535"/>
    </source>
</evidence>
<evidence type="ECO:0000313" key="5">
    <source>
        <dbReference type="Proteomes" id="UP001209476"/>
    </source>
</evidence>
<dbReference type="PANTHER" id="PTHR22916:SF51">
    <property type="entry name" value="GLYCOSYLTRANSFERASE EPSH-RELATED"/>
    <property type="match status" value="1"/>
</dbReference>
<gene>
    <name evidence="4" type="ORF">ONS98_14975</name>
</gene>
<keyword evidence="2" id="KW-0808">Transferase</keyword>
<dbReference type="Pfam" id="PF00535">
    <property type="entry name" value="Glycos_transf_2"/>
    <property type="match status" value="1"/>
</dbReference>
<evidence type="ECO:0000313" key="4">
    <source>
        <dbReference type="EMBL" id="MCW4166487.1"/>
    </source>
</evidence>
<evidence type="ECO:0000256" key="1">
    <source>
        <dbReference type="ARBA" id="ARBA00022676"/>
    </source>
</evidence>
<dbReference type="Proteomes" id="UP001209476">
    <property type="component" value="Unassembled WGS sequence"/>
</dbReference>
<accession>A0AAW5V316</accession>
<evidence type="ECO:0000256" key="2">
    <source>
        <dbReference type="ARBA" id="ARBA00022679"/>
    </source>
</evidence>
<dbReference type="GO" id="GO:0016758">
    <property type="term" value="F:hexosyltransferase activity"/>
    <property type="evidence" value="ECO:0007669"/>
    <property type="project" value="UniProtKB-ARBA"/>
</dbReference>